<evidence type="ECO:0000256" key="9">
    <source>
        <dbReference type="SAM" id="MobiDB-lite"/>
    </source>
</evidence>
<feature type="compositionally biased region" description="Acidic residues" evidence="9">
    <location>
        <begin position="1104"/>
        <end position="1115"/>
    </location>
</feature>
<feature type="transmembrane region" description="Helical" evidence="10">
    <location>
        <begin position="777"/>
        <end position="794"/>
    </location>
</feature>
<protein>
    <submittedName>
        <fullName evidence="17">Potassium efflux system protein</fullName>
    </submittedName>
</protein>
<keyword evidence="6 10" id="KW-1133">Transmembrane helix</keyword>
<evidence type="ECO:0000259" key="16">
    <source>
        <dbReference type="Pfam" id="PF21088"/>
    </source>
</evidence>
<dbReference type="Pfam" id="PF21082">
    <property type="entry name" value="MS_channel_3rd"/>
    <property type="match status" value="1"/>
</dbReference>
<feature type="region of interest" description="Disordered" evidence="9">
    <location>
        <begin position="1092"/>
        <end position="1115"/>
    </location>
</feature>
<dbReference type="InterPro" id="IPR010920">
    <property type="entry name" value="LSM_dom_sf"/>
</dbReference>
<dbReference type="SUPFAM" id="SSF82861">
    <property type="entry name" value="Mechanosensitive channel protein MscS (YggB), transmembrane region"/>
    <property type="match status" value="1"/>
</dbReference>
<dbReference type="EMBL" id="FNFD01000001">
    <property type="protein sequence ID" value="SDJ30290.1"/>
    <property type="molecule type" value="Genomic_DNA"/>
</dbReference>
<evidence type="ECO:0000313" key="18">
    <source>
        <dbReference type="Proteomes" id="UP000198706"/>
    </source>
</evidence>
<dbReference type="InterPro" id="IPR024393">
    <property type="entry name" value="MscS_porin"/>
</dbReference>
<evidence type="ECO:0000256" key="5">
    <source>
        <dbReference type="ARBA" id="ARBA00022729"/>
    </source>
</evidence>
<dbReference type="Gene3D" id="3.30.70.100">
    <property type="match status" value="1"/>
</dbReference>
<feature type="domain" description="Mechanosensitive ion channel transmembrane helices 2/3" evidence="16">
    <location>
        <begin position="871"/>
        <end position="912"/>
    </location>
</feature>
<keyword evidence="3" id="KW-1003">Cell membrane</keyword>
<comment type="subcellular location">
    <subcellularLocation>
        <location evidence="1">Cell membrane</location>
        <topology evidence="1">Multi-pass membrane protein</topology>
    </subcellularLocation>
</comment>
<keyword evidence="18" id="KW-1185">Reference proteome</keyword>
<dbReference type="NCBIfam" id="NF008438">
    <property type="entry name" value="PRK11281.1"/>
    <property type="match status" value="1"/>
</dbReference>
<evidence type="ECO:0000256" key="2">
    <source>
        <dbReference type="ARBA" id="ARBA00008017"/>
    </source>
</evidence>
<dbReference type="FunFam" id="1.10.287.1260:FF:000002">
    <property type="entry name" value="Potassium efflux system KefA"/>
    <property type="match status" value="1"/>
</dbReference>
<dbReference type="InterPro" id="IPR023408">
    <property type="entry name" value="MscS_beta-dom_sf"/>
</dbReference>
<dbReference type="PANTHER" id="PTHR30347:SF1">
    <property type="entry name" value="MECHANOSENSITIVE CHANNEL MSCK"/>
    <property type="match status" value="1"/>
</dbReference>
<evidence type="ECO:0000313" key="17">
    <source>
        <dbReference type="EMBL" id="SDJ30290.1"/>
    </source>
</evidence>
<feature type="transmembrane region" description="Helical" evidence="10">
    <location>
        <begin position="872"/>
        <end position="893"/>
    </location>
</feature>
<gene>
    <name evidence="17" type="ORF">SAMN05216186_101107</name>
</gene>
<feature type="coiled-coil region" evidence="8">
    <location>
        <begin position="64"/>
        <end position="138"/>
    </location>
</feature>
<dbReference type="PROSITE" id="PS01246">
    <property type="entry name" value="UPF0003"/>
    <property type="match status" value="1"/>
</dbReference>
<name>A0A1G8SNU6_9PSED</name>
<dbReference type="Proteomes" id="UP000198706">
    <property type="component" value="Unassembled WGS sequence"/>
</dbReference>
<feature type="domain" description="Mechanosensitive ion channel MscS" evidence="12">
    <location>
        <begin position="914"/>
        <end position="979"/>
    </location>
</feature>
<evidence type="ECO:0000259" key="13">
    <source>
        <dbReference type="Pfam" id="PF12794"/>
    </source>
</evidence>
<dbReference type="PANTHER" id="PTHR30347">
    <property type="entry name" value="POTASSIUM CHANNEL RELATED"/>
    <property type="match status" value="1"/>
</dbReference>
<evidence type="ECO:0000259" key="15">
    <source>
        <dbReference type="Pfam" id="PF21082"/>
    </source>
</evidence>
<dbReference type="Gene3D" id="2.30.30.60">
    <property type="match status" value="1"/>
</dbReference>
<feature type="transmembrane region" description="Helical" evidence="10">
    <location>
        <begin position="899"/>
        <end position="926"/>
    </location>
</feature>
<dbReference type="Pfam" id="PF12794">
    <property type="entry name" value="MscS_TM"/>
    <property type="match status" value="1"/>
</dbReference>
<feature type="coiled-coil region" evidence="8">
    <location>
        <begin position="397"/>
        <end position="427"/>
    </location>
</feature>
<feature type="transmembrane region" description="Helical" evidence="10">
    <location>
        <begin position="535"/>
        <end position="558"/>
    </location>
</feature>
<feature type="domain" description="Mechanosensitive ion channel MscS C-terminal" evidence="15">
    <location>
        <begin position="987"/>
        <end position="1070"/>
    </location>
</feature>
<feature type="transmembrane region" description="Helical" evidence="10">
    <location>
        <begin position="578"/>
        <end position="602"/>
    </location>
</feature>
<dbReference type="STRING" id="137658.SAMN05216186_101107"/>
<sequence length="1115" mass="124114">MPSLRSLLLAALLGLCLTTPGLHAAEAPSRENVQRSLDGLADRKLPEADQKAVQQTLEQTLALIDQAAEDSRKLADLKRQLNDAPRLINEAQRQLERLKGTPRLDVAQRYGSTQVPQLEQLLSERSAQMAEYQKALTEANSLIITSQTRPERAQAEISNNQTRAQQINTLLKSGRDGNKPLSPEQRDKLNAELAALDAKTQLRRQELAGNSLLQDLGSAQRDLLVERIGRLEQETLDFQSLINEKRRAQSEQTVAELSRDAKKAGSDRLLARESAANLKLSDYLLRATNRLNELTQQNLQTKQQLDNLSQSDQALEEQINVLEGSLLLAKILYQQKRSLPQIQPDASLAEQIADIRLYQFELNQQRQQLSDPASYVEAQLAKQPPEEVTPELRKALLELATTRNDLLERLNRELNALLNESITLQLNQKQLLSTASQLRATLDEQMFWIPSNRPLDLAWLKNVPRLLDRQIDALPWRTVFSELSAGLVERPLVFLPLLLLIGALLWKRSYLYQKLAELHQDIGHFKRDSQLHTPLALLLNVLLALPGALFLALCGFALQMDARGQNATLGDALLQMAQAWLVFYTAYRILSPGGVAELHFRWARPQVAFLHTQMRRLGVVVLALVAVAAIAERQPGKLAEDVIGIAVVLSCYALMSWLLTRLLLRGPASENAPAFRLLIGLLFSALPVALIVAVGFGYYYTSLKLTDRLIDTLYVLMLWIVVEATLVRGLSVAARRLAYQRAVAKRQAQPKEAPDGGELIETPALDIEQVNQQSLRLIRLTLFGLVLVALYWVWSDLISVFSYLDNIVLYEFTSGSGDAVSSTPISLRDLLGALLIIGITIALARNLPGLLEVLVLSRLRLAQGSAYATTTLLSYALAGIGIVATLSTLGVSWDKLQWLVAALSVGLGFGLQEIFANFISGLIILFERPVRIGDVVTIGNLSGTVSRIRIRATTITDFDRKEIIVPNKTFITGQLVNWSLHDTVTRVTIRIGVGYGSDLELVRKLLYQAANENPRVLKEPAPLVYFLTFGESTLDHELRIHVRELGDRNPATDEINRFIDAEFKKHGINIAFRQLDVFVKNLDGQELHLVPAGKKTEAAKDQPEPPETDVNDAPH</sequence>
<feature type="signal peptide" evidence="11">
    <location>
        <begin position="1"/>
        <end position="24"/>
    </location>
</feature>
<evidence type="ECO:0000256" key="3">
    <source>
        <dbReference type="ARBA" id="ARBA00022475"/>
    </source>
</evidence>
<dbReference type="InterPro" id="IPR049278">
    <property type="entry name" value="MS_channel_C"/>
</dbReference>
<keyword evidence="7 10" id="KW-0472">Membrane</keyword>
<feature type="domain" description="Mechanosensitive ion channel inner membrane" evidence="13">
    <location>
        <begin position="491"/>
        <end position="810"/>
    </location>
</feature>
<dbReference type="GO" id="GO:0005886">
    <property type="term" value="C:plasma membrane"/>
    <property type="evidence" value="ECO:0007669"/>
    <property type="project" value="UniProtKB-SubCell"/>
</dbReference>
<evidence type="ECO:0000256" key="10">
    <source>
        <dbReference type="SAM" id="Phobius"/>
    </source>
</evidence>
<dbReference type="FunFam" id="2.30.30.60:FF:000001">
    <property type="entry name" value="MscS Mechanosensitive ion channel"/>
    <property type="match status" value="1"/>
</dbReference>
<evidence type="ECO:0000256" key="6">
    <source>
        <dbReference type="ARBA" id="ARBA00022989"/>
    </source>
</evidence>
<dbReference type="InterPro" id="IPR049142">
    <property type="entry name" value="MS_channel_1st"/>
</dbReference>
<dbReference type="InterPro" id="IPR006686">
    <property type="entry name" value="MscS_channel_CS"/>
</dbReference>
<feature type="chain" id="PRO_5011758740" evidence="11">
    <location>
        <begin position="25"/>
        <end position="1115"/>
    </location>
</feature>
<dbReference type="GO" id="GO:0008381">
    <property type="term" value="F:mechanosensitive monoatomic ion channel activity"/>
    <property type="evidence" value="ECO:0007669"/>
    <property type="project" value="UniProtKB-ARBA"/>
</dbReference>
<dbReference type="Pfam" id="PF12795">
    <property type="entry name" value="MscS_porin"/>
    <property type="match status" value="1"/>
</dbReference>
<comment type="similarity">
    <text evidence="2">Belongs to the MscS (TC 1.A.23) family.</text>
</comment>
<evidence type="ECO:0000256" key="1">
    <source>
        <dbReference type="ARBA" id="ARBA00004651"/>
    </source>
</evidence>
<dbReference type="InterPro" id="IPR052702">
    <property type="entry name" value="MscS-like_channel"/>
</dbReference>
<feature type="compositionally biased region" description="Basic and acidic residues" evidence="9">
    <location>
        <begin position="1094"/>
        <end position="1103"/>
    </location>
</feature>
<dbReference type="AlphaFoldDB" id="A0A1G8SNU6"/>
<dbReference type="InterPro" id="IPR011066">
    <property type="entry name" value="MscS_channel_C_sf"/>
</dbReference>
<organism evidence="17 18">
    <name type="scientific">Pseudomonas indica</name>
    <dbReference type="NCBI Taxonomy" id="137658"/>
    <lineage>
        <taxon>Bacteria</taxon>
        <taxon>Pseudomonadati</taxon>
        <taxon>Pseudomonadota</taxon>
        <taxon>Gammaproteobacteria</taxon>
        <taxon>Pseudomonadales</taxon>
        <taxon>Pseudomonadaceae</taxon>
        <taxon>Pseudomonas</taxon>
    </lineage>
</organism>
<dbReference type="RefSeq" id="WP_084332875.1">
    <property type="nucleotide sequence ID" value="NZ_FNFD01000001.1"/>
</dbReference>
<feature type="coiled-coil region" evidence="8">
    <location>
        <begin position="284"/>
        <end position="325"/>
    </location>
</feature>
<dbReference type="SUPFAM" id="SSF50182">
    <property type="entry name" value="Sm-like ribonucleoproteins"/>
    <property type="match status" value="1"/>
</dbReference>
<feature type="transmembrane region" description="Helical" evidence="10">
    <location>
        <begin position="614"/>
        <end position="631"/>
    </location>
</feature>
<feature type="transmembrane region" description="Helical" evidence="10">
    <location>
        <begin position="830"/>
        <end position="851"/>
    </location>
</feature>
<evidence type="ECO:0000256" key="4">
    <source>
        <dbReference type="ARBA" id="ARBA00022692"/>
    </source>
</evidence>
<keyword evidence="4 10" id="KW-0812">Transmembrane</keyword>
<accession>A0A1G8SNU6</accession>
<keyword evidence="8" id="KW-0175">Coiled coil</keyword>
<reference evidence="17 18" key="1">
    <citation type="submission" date="2016-10" db="EMBL/GenBank/DDBJ databases">
        <authorList>
            <person name="de Groot N.N."/>
        </authorList>
    </citation>
    <scope>NUCLEOTIDE SEQUENCE [LARGE SCALE GENOMIC DNA]</scope>
    <source>
        <strain evidence="17 18">JCM 21544</strain>
    </source>
</reference>
<evidence type="ECO:0000256" key="8">
    <source>
        <dbReference type="SAM" id="Coils"/>
    </source>
</evidence>
<keyword evidence="5 11" id="KW-0732">Signal</keyword>
<dbReference type="Pfam" id="PF00924">
    <property type="entry name" value="MS_channel_2nd"/>
    <property type="match status" value="1"/>
</dbReference>
<feature type="transmembrane region" description="Helical" evidence="10">
    <location>
        <begin position="676"/>
        <end position="700"/>
    </location>
</feature>
<dbReference type="Gene3D" id="1.10.287.1260">
    <property type="match status" value="1"/>
</dbReference>
<dbReference type="InterPro" id="IPR025692">
    <property type="entry name" value="MscS_IM_dom1"/>
</dbReference>
<dbReference type="SUPFAM" id="SSF82689">
    <property type="entry name" value="Mechanosensitive channel protein MscS (YggB), C-terminal domain"/>
    <property type="match status" value="1"/>
</dbReference>
<evidence type="ECO:0000256" key="11">
    <source>
        <dbReference type="SAM" id="SignalP"/>
    </source>
</evidence>
<feature type="transmembrane region" description="Helical" evidence="10">
    <location>
        <begin position="487"/>
        <end position="506"/>
    </location>
</feature>
<feature type="transmembrane region" description="Helical" evidence="10">
    <location>
        <begin position="712"/>
        <end position="731"/>
    </location>
</feature>
<evidence type="ECO:0000259" key="14">
    <source>
        <dbReference type="Pfam" id="PF12795"/>
    </source>
</evidence>
<dbReference type="InterPro" id="IPR011014">
    <property type="entry name" value="MscS_channel_TM-2"/>
</dbReference>
<feature type="transmembrane region" description="Helical" evidence="10">
    <location>
        <begin position="643"/>
        <end position="664"/>
    </location>
</feature>
<evidence type="ECO:0000259" key="12">
    <source>
        <dbReference type="Pfam" id="PF00924"/>
    </source>
</evidence>
<evidence type="ECO:0000256" key="7">
    <source>
        <dbReference type="ARBA" id="ARBA00023136"/>
    </source>
</evidence>
<feature type="domain" description="Mechanosensitive ion channel MscS porin" evidence="14">
    <location>
        <begin position="37"/>
        <end position="271"/>
    </location>
</feature>
<dbReference type="GO" id="GO:0009992">
    <property type="term" value="P:intracellular water homeostasis"/>
    <property type="evidence" value="ECO:0007669"/>
    <property type="project" value="TreeGrafter"/>
</dbReference>
<dbReference type="Pfam" id="PF21088">
    <property type="entry name" value="MS_channel_1st"/>
    <property type="match status" value="1"/>
</dbReference>
<proteinExistence type="inferred from homology"/>
<dbReference type="InterPro" id="IPR006685">
    <property type="entry name" value="MscS_channel_2nd"/>
</dbReference>